<comment type="subcellular location">
    <subcellularLocation>
        <location evidence="1">Secreted</location>
    </subcellularLocation>
</comment>
<protein>
    <recommendedName>
        <fullName evidence="4">Filamentous haemagglutinin FhaB/tRNA nuclease CdiA-like TPS domain-containing protein</fullName>
    </recommendedName>
</protein>
<feature type="domain" description="Filamentous haemagglutinin FhaB/tRNA nuclease CdiA-like TPS" evidence="4">
    <location>
        <begin position="48"/>
        <end position="160"/>
    </location>
</feature>
<dbReference type="InterPro" id="IPR011050">
    <property type="entry name" value="Pectin_lyase_fold/virulence"/>
</dbReference>
<name>A0A3B0YVB8_9ZZZZ</name>
<evidence type="ECO:0000256" key="1">
    <source>
        <dbReference type="ARBA" id="ARBA00004613"/>
    </source>
</evidence>
<evidence type="ECO:0000313" key="5">
    <source>
        <dbReference type="EMBL" id="VAW79427.1"/>
    </source>
</evidence>
<dbReference type="SMART" id="SM00912">
    <property type="entry name" value="Haemagg_act"/>
    <property type="match status" value="1"/>
</dbReference>
<dbReference type="AlphaFoldDB" id="A0A3B0YVB8"/>
<keyword evidence="2" id="KW-0964">Secreted</keyword>
<sequence length="1141" mass="112589">MRKTERTSKKKRLICTRTKAGVLAHRVRQVCLYSAGAVLGQTALIGSALAAPQGGQVTGGAGEIHQHGNTTEIHQGSRSLAIDWQSFDISRTEVVEFLQPSSSAVVLNRILDQNPSQIMGKLTANGRVFLLNPNGILFGKNAQVNVGSLMAGTMDMSTNDFMNGRYNLATPEGKGGVVINRGLIQAAAGGSVTLVGDVVANEGVIVADYGQVNLAAGRKATLDFNGDGLLRFEVSGDVLENAEGYEDAVSNTGTIQADGGQVLLTASAASGVFTNVVNNSGVIHAGRIDNTGGVVRLVGTGGNTVHSGSIDVSGQDATSTGGTVHVLGDNVGMFDNASIDASGATGGGTVLVGGDYQGNNPDIQNAEITYVGVNTTINADATESGDGGRVIVWADGVNRYYGNISARAASQGGNGGFAEVSGKRLLDFRGGADLGADNGIGGTLLLDPLNITISTGADTDTTGFTAGVDNTEAFADDAGLDSVFDVTAVTGSFDGVGNGATIQLEATNDITVANDWDIAVSTGNTDVSLILNADNNININANLTASGTGTITLSADSDASGAGDLSVADTFTVATAGGALDITANDLNLNATGALNSGAGATSITDSDGGGIGLGDTPLPGGLNISAAELERITATGLSLSTAGTIQVDNITAANSNNITGTTTLNGGFISFSSASTFNALTALSVDRLIVTSNLTTDTGDLALDSDSNNASDGNDNLDFSPGVILTSAGSITLDATSGSILDSGALTLNADDGINLNDSVTIDGDLALDGDANNAVDTNDNIQFLAGITVSSSGGSLTLDATTGGITGVGALTLNASTGINLNDAMTTNGTTSLTSTTGDIALTDNAISAGTNSVSVTATAGNITVAATGTADISTTGTVTLTGGAIGATNTLDIAGATEIVVNDTGAGNISIAEITASTIATTTLTVANATSGNLDIAYFGGDVVNINNGHVFDVTTVDHAFNYTATAGDISQVGDLTMPGNSSFTASVGAIDLTNAGNDFIGTVSLNNSGANNVAITDSNAIQLAASSVGTGTLTVSAVGITQAGAITQAAGANAATFNGGAAVITLTNAGNDFTGPVSLNNSGLFNVGITDTNAINLGASGLGSGAFTVNAVGITQAGGITQSAGAGGATFNGGAAV</sequence>
<feature type="non-terminal residue" evidence="5">
    <location>
        <position position="1141"/>
    </location>
</feature>
<reference evidence="5" key="1">
    <citation type="submission" date="2018-06" db="EMBL/GenBank/DDBJ databases">
        <authorList>
            <person name="Zhirakovskaya E."/>
        </authorList>
    </citation>
    <scope>NUCLEOTIDE SEQUENCE</scope>
</reference>
<keyword evidence="3" id="KW-0732">Signal</keyword>
<evidence type="ECO:0000256" key="3">
    <source>
        <dbReference type="ARBA" id="ARBA00022729"/>
    </source>
</evidence>
<dbReference type="GO" id="GO:0005576">
    <property type="term" value="C:extracellular region"/>
    <property type="evidence" value="ECO:0007669"/>
    <property type="project" value="UniProtKB-SubCell"/>
</dbReference>
<dbReference type="SUPFAM" id="SSF51126">
    <property type="entry name" value="Pectin lyase-like"/>
    <property type="match status" value="1"/>
</dbReference>
<evidence type="ECO:0000259" key="4">
    <source>
        <dbReference type="SMART" id="SM00912"/>
    </source>
</evidence>
<dbReference type="Pfam" id="PF05860">
    <property type="entry name" value="TPS"/>
    <property type="match status" value="1"/>
</dbReference>
<dbReference type="Gene3D" id="2.160.20.10">
    <property type="entry name" value="Single-stranded right-handed beta-helix, Pectin lyase-like"/>
    <property type="match status" value="1"/>
</dbReference>
<dbReference type="InterPro" id="IPR043709">
    <property type="entry name" value="DUF5649"/>
</dbReference>
<dbReference type="InterPro" id="IPR050909">
    <property type="entry name" value="Bact_Autotransporter_VF"/>
</dbReference>
<organism evidence="5">
    <name type="scientific">hydrothermal vent metagenome</name>
    <dbReference type="NCBI Taxonomy" id="652676"/>
    <lineage>
        <taxon>unclassified sequences</taxon>
        <taxon>metagenomes</taxon>
        <taxon>ecological metagenomes</taxon>
    </lineage>
</organism>
<dbReference type="PANTHER" id="PTHR12338:SF8">
    <property type="entry name" value="HEME_HEMOPEXIN-BINDING PROTEIN"/>
    <property type="match status" value="1"/>
</dbReference>
<dbReference type="InterPro" id="IPR008638">
    <property type="entry name" value="FhaB/CdiA-like_TPS"/>
</dbReference>
<dbReference type="InterPro" id="IPR012334">
    <property type="entry name" value="Pectin_lyas_fold"/>
</dbReference>
<gene>
    <name evidence="5" type="ORF">MNBD_GAMMA15-1785</name>
</gene>
<dbReference type="EMBL" id="UOFN01000111">
    <property type="protein sequence ID" value="VAW79427.1"/>
    <property type="molecule type" value="Genomic_DNA"/>
</dbReference>
<dbReference type="PANTHER" id="PTHR12338">
    <property type="entry name" value="AUTOTRANSPORTER"/>
    <property type="match status" value="1"/>
</dbReference>
<dbReference type="Pfam" id="PF18886">
    <property type="entry name" value="DUF5649"/>
    <property type="match status" value="3"/>
</dbReference>
<evidence type="ECO:0000256" key="2">
    <source>
        <dbReference type="ARBA" id="ARBA00022525"/>
    </source>
</evidence>
<proteinExistence type="predicted"/>
<dbReference type="NCBIfam" id="TIGR01901">
    <property type="entry name" value="adhes_NPXG"/>
    <property type="match status" value="1"/>
</dbReference>
<accession>A0A3B0YVB8</accession>